<protein>
    <recommendedName>
        <fullName evidence="1">B30.2/SPRY domain-containing protein</fullName>
    </recommendedName>
</protein>
<reference evidence="2 3" key="1">
    <citation type="journal article" date="2019" name="BMC Genomics">
        <title>New insights from Opisthorchis felineus genome: update on genomics of the epidemiologically important liver flukes.</title>
        <authorList>
            <person name="Ershov N.I."/>
            <person name="Mordvinov V.A."/>
            <person name="Prokhortchouk E.B."/>
            <person name="Pakharukova M.Y."/>
            <person name="Gunbin K.V."/>
            <person name="Ustyantsev K."/>
            <person name="Genaev M.A."/>
            <person name="Blinov A.G."/>
            <person name="Mazur A."/>
            <person name="Boulygina E."/>
            <person name="Tsygankova S."/>
            <person name="Khrameeva E."/>
            <person name="Chekanov N."/>
            <person name="Fan G."/>
            <person name="Xiao A."/>
            <person name="Zhang H."/>
            <person name="Xu X."/>
            <person name="Yang H."/>
            <person name="Solovyev V."/>
            <person name="Lee S.M."/>
            <person name="Liu X."/>
            <person name="Afonnikov D.A."/>
            <person name="Skryabin K.G."/>
        </authorList>
    </citation>
    <scope>NUCLEOTIDE SEQUENCE [LARGE SCALE GENOMIC DNA]</scope>
    <source>
        <strain evidence="2">AK-0245</strain>
        <tissue evidence="2">Whole organism</tissue>
    </source>
</reference>
<evidence type="ECO:0000259" key="1">
    <source>
        <dbReference type="PROSITE" id="PS50188"/>
    </source>
</evidence>
<dbReference type="EMBL" id="SJOL01010254">
    <property type="protein sequence ID" value="TGZ51791.1"/>
    <property type="molecule type" value="Genomic_DNA"/>
</dbReference>
<evidence type="ECO:0000313" key="2">
    <source>
        <dbReference type="EMBL" id="TGZ51791.1"/>
    </source>
</evidence>
<sequence length="359" mass="40055">MQSVRQFCVHCARASGGDRFTEYQWILPCRCHEEPGASLDWHWFVPNEANQFAKLSESAALVTFHPLDSQGTATVRGTVALSGELHYWEVKVVSPTYGTDMMVGVGLVGADFNYYAPGFFPALGWMNASSWGLSYHGDLVHCGQRENHNLLAFNRGSIVGCLLDLWHGKLQFFVDGKTHSYSKLANLSHGAFYPMVCSTASRSGFRLIRTKTFVMSLQLLACRAIRDNRLLAMLRHLPSRLRDFLTTQLPWALYLNPPIEDDFGTCSAPRTYSSIRDQEIAIARYHMSSNTSRGCGPSCRSDPFLWTTFSQPDVRLSVQPGCPRLFGGLNVVPFCPLNSSFCYCGRIIGGTTVREPGLR</sequence>
<dbReference type="InterPro" id="IPR001870">
    <property type="entry name" value="B30.2/SPRY"/>
</dbReference>
<dbReference type="InterPro" id="IPR043136">
    <property type="entry name" value="B30.2/SPRY_sf"/>
</dbReference>
<dbReference type="AlphaFoldDB" id="A0A4S2KPN5"/>
<evidence type="ECO:0000313" key="3">
    <source>
        <dbReference type="Proteomes" id="UP000308267"/>
    </source>
</evidence>
<dbReference type="Proteomes" id="UP000308267">
    <property type="component" value="Unassembled WGS sequence"/>
</dbReference>
<dbReference type="InterPro" id="IPR050672">
    <property type="entry name" value="FBXO45-Fsn/SPSB_families"/>
</dbReference>
<dbReference type="PANTHER" id="PTHR12245:SF5">
    <property type="entry name" value="SPRY DOMAIN-CONTAINING SOCS BOX PROTEIN 3"/>
    <property type="match status" value="1"/>
</dbReference>
<gene>
    <name evidence="2" type="ORF">CRM22_010719</name>
</gene>
<dbReference type="SUPFAM" id="SSF49899">
    <property type="entry name" value="Concanavalin A-like lectins/glucanases"/>
    <property type="match status" value="1"/>
</dbReference>
<name>A0A4S2KPN5_OPIFE</name>
<dbReference type="STRING" id="147828.A0A4S2KPN5"/>
<dbReference type="Gene3D" id="2.60.120.920">
    <property type="match status" value="1"/>
</dbReference>
<feature type="domain" description="B30.2/SPRY" evidence="1">
    <location>
        <begin position="21"/>
        <end position="214"/>
    </location>
</feature>
<dbReference type="Pfam" id="PF00622">
    <property type="entry name" value="SPRY"/>
    <property type="match status" value="1"/>
</dbReference>
<dbReference type="PANTHER" id="PTHR12245">
    <property type="entry name" value="SPRY DOMAIN CONTAINING SOCS BOX PROTEIN"/>
    <property type="match status" value="1"/>
</dbReference>
<organism evidence="2 3">
    <name type="scientific">Opisthorchis felineus</name>
    <dbReference type="NCBI Taxonomy" id="147828"/>
    <lineage>
        <taxon>Eukaryota</taxon>
        <taxon>Metazoa</taxon>
        <taxon>Spiralia</taxon>
        <taxon>Lophotrochozoa</taxon>
        <taxon>Platyhelminthes</taxon>
        <taxon>Trematoda</taxon>
        <taxon>Digenea</taxon>
        <taxon>Opisthorchiida</taxon>
        <taxon>Opisthorchiata</taxon>
        <taxon>Opisthorchiidae</taxon>
        <taxon>Opisthorchis</taxon>
    </lineage>
</organism>
<dbReference type="PROSITE" id="PS50188">
    <property type="entry name" value="B302_SPRY"/>
    <property type="match status" value="1"/>
</dbReference>
<dbReference type="GO" id="GO:0043161">
    <property type="term" value="P:proteasome-mediated ubiquitin-dependent protein catabolic process"/>
    <property type="evidence" value="ECO:0007669"/>
    <property type="project" value="TreeGrafter"/>
</dbReference>
<comment type="caution">
    <text evidence="2">The sequence shown here is derived from an EMBL/GenBank/DDBJ whole genome shotgun (WGS) entry which is preliminary data.</text>
</comment>
<keyword evidence="3" id="KW-1185">Reference proteome</keyword>
<dbReference type="OrthoDB" id="5951542at2759"/>
<dbReference type="InterPro" id="IPR013320">
    <property type="entry name" value="ConA-like_dom_sf"/>
</dbReference>
<proteinExistence type="predicted"/>
<dbReference type="InterPro" id="IPR003877">
    <property type="entry name" value="SPRY_dom"/>
</dbReference>
<accession>A0A4S2KPN5</accession>
<dbReference type="GO" id="GO:0019005">
    <property type="term" value="C:SCF ubiquitin ligase complex"/>
    <property type="evidence" value="ECO:0007669"/>
    <property type="project" value="TreeGrafter"/>
</dbReference>